<keyword evidence="2" id="KW-1185">Reference proteome</keyword>
<protein>
    <submittedName>
        <fullName evidence="1">Competence protein ComX</fullName>
    </submittedName>
</protein>
<dbReference type="AlphaFoldDB" id="A0A2R5HIK0"/>
<sequence>MEEHDFLEEAKFDELFSCVKPIILKARNIYNIRDWDLDDHLQEGRIILSNILGSQESLTRKELFIHFKVQYQHLLIDQIRRNMAQKRLSEQGYQLDIDDLKEVIKAKGPLPDDQLVYKSIEIELASALSPAYLRLLKRLKAGLPMHRADKYRLKMKILSILYPESDESQKD</sequence>
<evidence type="ECO:0000313" key="1">
    <source>
        <dbReference type="EMBL" id="GBG96168.1"/>
    </source>
</evidence>
<proteinExistence type="predicted"/>
<dbReference type="OrthoDB" id="1767844at2"/>
<dbReference type="RefSeq" id="WP_109245144.1">
    <property type="nucleotide sequence ID" value="NZ_BFFO01000001.1"/>
</dbReference>
<dbReference type="EMBL" id="BFFO01000001">
    <property type="protein sequence ID" value="GBG96168.1"/>
    <property type="molecule type" value="Genomic_DNA"/>
</dbReference>
<gene>
    <name evidence="1" type="primary">comX</name>
    <name evidence="1" type="ORF">NtB2_00273</name>
</gene>
<comment type="caution">
    <text evidence="1">The sequence shown here is derived from an EMBL/GenBank/DDBJ whole genome shotgun (WGS) entry which is preliminary data.</text>
</comment>
<accession>A0A2R5HIK0</accession>
<reference evidence="1 2" key="1">
    <citation type="journal article" date="2018" name="Genome Announc.">
        <title>Draft Genome Sequence of Lactococcus sp. Strain NtB2 (JCM 32569), Isolated from the Gut of the Higher Termite Nasutitermes takasagoensis.</title>
        <authorList>
            <person name="Noda S."/>
            <person name="Aihara C."/>
            <person name="Yuki M."/>
            <person name="Ohkuma M."/>
        </authorList>
    </citation>
    <scope>NUCLEOTIDE SEQUENCE [LARGE SCALE GENOMIC DNA]</scope>
    <source>
        <strain evidence="1 2">NtB2</strain>
    </source>
</reference>
<dbReference type="Proteomes" id="UP000245021">
    <property type="component" value="Unassembled WGS sequence"/>
</dbReference>
<name>A0A2R5HIK0_9LACT</name>
<evidence type="ECO:0000313" key="2">
    <source>
        <dbReference type="Proteomes" id="UP000245021"/>
    </source>
</evidence>
<organism evidence="1 2">
    <name type="scientific">Lactococcus termiticola</name>
    <dbReference type="NCBI Taxonomy" id="2169526"/>
    <lineage>
        <taxon>Bacteria</taxon>
        <taxon>Bacillati</taxon>
        <taxon>Bacillota</taxon>
        <taxon>Bacilli</taxon>
        <taxon>Lactobacillales</taxon>
        <taxon>Streptococcaceae</taxon>
        <taxon>Lactococcus</taxon>
    </lineage>
</organism>